<reference evidence="1" key="1">
    <citation type="submission" date="2016-11" db="EMBL/GenBank/DDBJ databases">
        <title>The genome of Nicotiana attenuata.</title>
        <authorList>
            <person name="Xu S."/>
            <person name="Brockmoeller T."/>
            <person name="Gaquerel E."/>
            <person name="Navarro A."/>
            <person name="Kuhl H."/>
            <person name="Gase K."/>
            <person name="Ling Z."/>
            <person name="Zhou W."/>
            <person name="Kreitzer C."/>
            <person name="Stanke M."/>
            <person name="Tang H."/>
            <person name="Lyons E."/>
            <person name="Pandey P."/>
            <person name="Pandey S.P."/>
            <person name="Timmermann B."/>
            <person name="Baldwin I.T."/>
        </authorList>
    </citation>
    <scope>NUCLEOTIDE SEQUENCE [LARGE SCALE GENOMIC DNA]</scope>
    <source>
        <strain evidence="1">UT</strain>
    </source>
</reference>
<proteinExistence type="predicted"/>
<dbReference type="STRING" id="49451.A0A1J6I340"/>
<name>A0A1J6I340_NICAT</name>
<dbReference type="AlphaFoldDB" id="A0A1J6I340"/>
<organism evidence="1 2">
    <name type="scientific">Nicotiana attenuata</name>
    <name type="common">Coyote tobacco</name>
    <dbReference type="NCBI Taxonomy" id="49451"/>
    <lineage>
        <taxon>Eukaryota</taxon>
        <taxon>Viridiplantae</taxon>
        <taxon>Streptophyta</taxon>
        <taxon>Embryophyta</taxon>
        <taxon>Tracheophyta</taxon>
        <taxon>Spermatophyta</taxon>
        <taxon>Magnoliopsida</taxon>
        <taxon>eudicotyledons</taxon>
        <taxon>Gunneridae</taxon>
        <taxon>Pentapetalae</taxon>
        <taxon>asterids</taxon>
        <taxon>lamiids</taxon>
        <taxon>Solanales</taxon>
        <taxon>Solanaceae</taxon>
        <taxon>Nicotianoideae</taxon>
        <taxon>Nicotianeae</taxon>
        <taxon>Nicotiana</taxon>
    </lineage>
</organism>
<evidence type="ECO:0000313" key="2">
    <source>
        <dbReference type="Proteomes" id="UP000187609"/>
    </source>
</evidence>
<keyword evidence="2" id="KW-1185">Reference proteome</keyword>
<evidence type="ECO:0000313" key="1">
    <source>
        <dbReference type="EMBL" id="OIS98929.1"/>
    </source>
</evidence>
<dbReference type="Proteomes" id="UP000187609">
    <property type="component" value="Unassembled WGS sequence"/>
</dbReference>
<dbReference type="EMBL" id="MJEQ01037191">
    <property type="protein sequence ID" value="OIS98929.1"/>
    <property type="molecule type" value="Genomic_DNA"/>
</dbReference>
<comment type="caution">
    <text evidence="1">The sequence shown here is derived from an EMBL/GenBank/DDBJ whole genome shotgun (WGS) entry which is preliminary data.</text>
</comment>
<accession>A0A1J6I340</accession>
<dbReference type="Gramene" id="OIS98929">
    <property type="protein sequence ID" value="OIS98929"/>
    <property type="gene ID" value="A4A49_20376"/>
</dbReference>
<protein>
    <submittedName>
        <fullName evidence="1">Zinc finger a20 and an1 domain-containing stress-associated protein 8</fullName>
    </submittedName>
</protein>
<sequence length="87" mass="9572">MNMCSNCYKDMILKQEQCKLAASSIENLVNGSSVREKGLIVSSVYVQPDSVEAKCVASSSRESAELEAKEGPKQCSSCHKKGWLNWI</sequence>
<gene>
    <name evidence="1" type="primary">SAP8_5</name>
    <name evidence="1" type="ORF">A4A49_20376</name>
</gene>